<accession>A0A6A4ZQB0</accession>
<dbReference type="VEuPathDB" id="FungiDB:H257_12519"/>
<evidence type="ECO:0000313" key="2">
    <source>
        <dbReference type="EMBL" id="KAF0714308.1"/>
    </source>
</evidence>
<organism evidence="2 3">
    <name type="scientific">Aphanomyces astaci</name>
    <name type="common">Crayfish plague agent</name>
    <dbReference type="NCBI Taxonomy" id="112090"/>
    <lineage>
        <taxon>Eukaryota</taxon>
        <taxon>Sar</taxon>
        <taxon>Stramenopiles</taxon>
        <taxon>Oomycota</taxon>
        <taxon>Saprolegniomycetes</taxon>
        <taxon>Saprolegniales</taxon>
        <taxon>Verrucalvaceae</taxon>
        <taxon>Aphanomyces</taxon>
    </lineage>
</organism>
<evidence type="ECO:0000259" key="1">
    <source>
        <dbReference type="Pfam" id="PF05699"/>
    </source>
</evidence>
<dbReference type="Pfam" id="PF05699">
    <property type="entry name" value="Dimer_Tnp_hAT"/>
    <property type="match status" value="1"/>
</dbReference>
<protein>
    <recommendedName>
        <fullName evidence="1">HAT C-terminal dimerisation domain-containing protein</fullName>
    </recommendedName>
</protein>
<comment type="caution">
    <text evidence="2">The sequence shown here is derived from an EMBL/GenBank/DDBJ whole genome shotgun (WGS) entry which is preliminary data.</text>
</comment>
<gene>
    <name evidence="2" type="ORF">AaE_011602</name>
</gene>
<dbReference type="GO" id="GO:0046983">
    <property type="term" value="F:protein dimerization activity"/>
    <property type="evidence" value="ECO:0007669"/>
    <property type="project" value="InterPro"/>
</dbReference>
<dbReference type="InterPro" id="IPR012337">
    <property type="entry name" value="RNaseH-like_sf"/>
</dbReference>
<sequence length="180" mass="20081">MDCSAFLRAGSMGFAYFLKSTTTTGEGMFEDDLYDNSRLLLNCILVRKAITSDKLAVQLEITAFIDAMANPSAKARLFIEECVSPMTYWHQVGATKFPILFVIAQIVFSVPTSQAASERVWSIYDFILTKYRARLSPEKVTKLVELYMNAYTCTTGNLVSVMMGEERDGGASDTDEESKE</sequence>
<dbReference type="Proteomes" id="UP000469452">
    <property type="component" value="Unassembled WGS sequence"/>
</dbReference>
<reference evidence="2 3" key="1">
    <citation type="submission" date="2019-06" db="EMBL/GenBank/DDBJ databases">
        <title>Genomics analysis of Aphanomyces spp. identifies a new class of oomycete effector associated with host adaptation.</title>
        <authorList>
            <person name="Gaulin E."/>
        </authorList>
    </citation>
    <scope>NUCLEOTIDE SEQUENCE [LARGE SCALE GENOMIC DNA]</scope>
    <source>
        <strain evidence="2 3">E</strain>
    </source>
</reference>
<name>A0A6A4ZQB0_APHAT</name>
<dbReference type="EMBL" id="VJMI01017306">
    <property type="protein sequence ID" value="KAF0714308.1"/>
    <property type="molecule type" value="Genomic_DNA"/>
</dbReference>
<evidence type="ECO:0000313" key="3">
    <source>
        <dbReference type="Proteomes" id="UP000469452"/>
    </source>
</evidence>
<proteinExistence type="predicted"/>
<dbReference type="InterPro" id="IPR008906">
    <property type="entry name" value="HATC_C_dom"/>
</dbReference>
<dbReference type="SUPFAM" id="SSF53098">
    <property type="entry name" value="Ribonuclease H-like"/>
    <property type="match status" value="1"/>
</dbReference>
<feature type="domain" description="HAT C-terminal dimerisation" evidence="1">
    <location>
        <begin position="83"/>
        <end position="144"/>
    </location>
</feature>
<dbReference type="AlphaFoldDB" id="A0A6A4ZQB0"/>